<sequence>MTTTAAELRFRPLNVPTSMSGDDAADFREFTRVRNLVYREIAGNDDDALTPEELLPHYQPDPDEIRIAWMALSDGEVVGRVGIDIPLESGSRNAFWLVELLAAHHGLGIGSAGYALIEEAARAHGRTVLQSWAQHPDAAGERLQAPTGFGSIPKDHAARFYLRHGYALEQIERQSELDLPASDATVARLLDEAASASAGYRVVQWQAPTPAEYAEGFAWMKSRMSTDAPSADLEFDEEVWDAERLARHDAKYAESGRIKLVTAAQHIGTGALVAFNELVLGTDPTGPSHQEDTLVLREHRGHKLGQLVKCAGLRTWRSEIAPASPKVITYNAEENRPMLDINEAIGFVPVAYNGAWKKVLA</sequence>
<reference evidence="2 3" key="1">
    <citation type="submission" date="2017-12" db="EMBL/GenBank/DDBJ databases">
        <title>Isolation and characterization of estrogens degradatiion strain Microbacterium hominis SJTG1.</title>
        <authorList>
            <person name="Xiong W."/>
            <person name="Yin C."/>
            <person name="Zheng D."/>
            <person name="Liang R."/>
        </authorList>
    </citation>
    <scope>NUCLEOTIDE SEQUENCE [LARGE SCALE GENOMIC DNA]</scope>
    <source>
        <strain evidence="2 3">SJTG1</strain>
    </source>
</reference>
<dbReference type="KEGG" id="mhos:CXR34_09450"/>
<dbReference type="InterPro" id="IPR000182">
    <property type="entry name" value="GNAT_dom"/>
</dbReference>
<gene>
    <name evidence="2" type="ORF">CXR34_09450</name>
</gene>
<evidence type="ECO:0000313" key="2">
    <source>
        <dbReference type="EMBL" id="AUG29649.1"/>
    </source>
</evidence>
<dbReference type="AlphaFoldDB" id="A0A2K9DFC8"/>
<dbReference type="GO" id="GO:0016747">
    <property type="term" value="F:acyltransferase activity, transferring groups other than amino-acyl groups"/>
    <property type="evidence" value="ECO:0007669"/>
    <property type="project" value="InterPro"/>
</dbReference>
<accession>A0A2K9DFC8</accession>
<evidence type="ECO:0000259" key="1">
    <source>
        <dbReference type="PROSITE" id="PS51186"/>
    </source>
</evidence>
<keyword evidence="2" id="KW-0808">Transferase</keyword>
<dbReference type="InterPro" id="IPR016181">
    <property type="entry name" value="Acyl_CoA_acyltransferase"/>
</dbReference>
<protein>
    <submittedName>
        <fullName evidence="2">N-acetyltransferase</fullName>
    </submittedName>
</protein>
<proteinExistence type="predicted"/>
<evidence type="ECO:0000313" key="3">
    <source>
        <dbReference type="Proteomes" id="UP000233276"/>
    </source>
</evidence>
<name>A0A2K9DFC8_9MICO</name>
<dbReference type="Gene3D" id="3.40.630.30">
    <property type="match status" value="1"/>
</dbReference>
<dbReference type="CDD" id="cd04301">
    <property type="entry name" value="NAT_SF"/>
    <property type="match status" value="1"/>
</dbReference>
<organism evidence="2 3">
    <name type="scientific">Microbacterium hominis</name>
    <dbReference type="NCBI Taxonomy" id="162426"/>
    <lineage>
        <taxon>Bacteria</taxon>
        <taxon>Bacillati</taxon>
        <taxon>Actinomycetota</taxon>
        <taxon>Actinomycetes</taxon>
        <taxon>Micrococcales</taxon>
        <taxon>Microbacteriaceae</taxon>
        <taxon>Microbacterium</taxon>
    </lineage>
</organism>
<dbReference type="Pfam" id="PF00583">
    <property type="entry name" value="Acetyltransf_1"/>
    <property type="match status" value="1"/>
</dbReference>
<dbReference type="SUPFAM" id="SSF55729">
    <property type="entry name" value="Acyl-CoA N-acyltransferases (Nat)"/>
    <property type="match status" value="1"/>
</dbReference>
<dbReference type="Proteomes" id="UP000233276">
    <property type="component" value="Chromosome"/>
</dbReference>
<dbReference type="EMBL" id="CP025299">
    <property type="protein sequence ID" value="AUG29649.1"/>
    <property type="molecule type" value="Genomic_DNA"/>
</dbReference>
<dbReference type="PROSITE" id="PS51186">
    <property type="entry name" value="GNAT"/>
    <property type="match status" value="1"/>
</dbReference>
<feature type="domain" description="N-acetyltransferase" evidence="1">
    <location>
        <begin position="25"/>
        <end position="192"/>
    </location>
</feature>
<dbReference type="RefSeq" id="WP_101306229.1">
    <property type="nucleotide sequence ID" value="NZ_CP025299.1"/>
</dbReference>